<reference evidence="1 2" key="1">
    <citation type="submission" date="2020-10" db="EMBL/GenBank/DDBJ databases">
        <title>Identification of Nocardia species via Next-generation sequencing and recognition of intraspecies genetic diversity.</title>
        <authorList>
            <person name="Li P."/>
            <person name="Li P."/>
            <person name="Lu B."/>
        </authorList>
    </citation>
    <scope>NUCLEOTIDE SEQUENCE [LARGE SCALE GENOMIC DNA]</scope>
    <source>
        <strain evidence="1 2">N-11</strain>
    </source>
</reference>
<evidence type="ECO:0000313" key="2">
    <source>
        <dbReference type="Proteomes" id="UP000807309"/>
    </source>
</evidence>
<dbReference type="RefSeq" id="WP_195035842.1">
    <property type="nucleotide sequence ID" value="NZ_JADLPR010000001.1"/>
</dbReference>
<sequence length="60" mass="6560">MALALRFDIGEMLASTGQFAEARTLLAALHEDLCVINGLADEFTVEVAELLRTLPEEDPE</sequence>
<dbReference type="Proteomes" id="UP000807309">
    <property type="component" value="Unassembled WGS sequence"/>
</dbReference>
<comment type="caution">
    <text evidence="1">The sequence shown here is derived from an EMBL/GenBank/DDBJ whole genome shotgun (WGS) entry which is preliminary data.</text>
</comment>
<evidence type="ECO:0000313" key="1">
    <source>
        <dbReference type="EMBL" id="MBF6228965.1"/>
    </source>
</evidence>
<organism evidence="1 2">
    <name type="scientific">Nocardia abscessus</name>
    <dbReference type="NCBI Taxonomy" id="120957"/>
    <lineage>
        <taxon>Bacteria</taxon>
        <taxon>Bacillati</taxon>
        <taxon>Actinomycetota</taxon>
        <taxon>Actinomycetes</taxon>
        <taxon>Mycobacteriales</taxon>
        <taxon>Nocardiaceae</taxon>
        <taxon>Nocardia</taxon>
    </lineage>
</organism>
<accession>A0ABS0CGH3</accession>
<dbReference type="EMBL" id="JADLRE010000028">
    <property type="protein sequence ID" value="MBF6228965.1"/>
    <property type="molecule type" value="Genomic_DNA"/>
</dbReference>
<protein>
    <recommendedName>
        <fullName evidence="3">Transcriptional regulator</fullName>
    </recommendedName>
</protein>
<keyword evidence="2" id="KW-1185">Reference proteome</keyword>
<name>A0ABS0CGH3_9NOCA</name>
<proteinExistence type="predicted"/>
<gene>
    <name evidence="1" type="ORF">IU470_28220</name>
</gene>
<evidence type="ECO:0008006" key="3">
    <source>
        <dbReference type="Google" id="ProtNLM"/>
    </source>
</evidence>